<comment type="caution">
    <text evidence="2">The sequence shown here is derived from an EMBL/GenBank/DDBJ whole genome shotgun (WGS) entry which is preliminary data.</text>
</comment>
<evidence type="ECO:0000313" key="3">
    <source>
        <dbReference type="Proteomes" id="UP000028135"/>
    </source>
</evidence>
<dbReference type="AlphaFoldDB" id="A0A8E0WSS4"/>
<proteinExistence type="predicted"/>
<evidence type="ECO:0000313" key="1">
    <source>
        <dbReference type="EMBL" id="KER34889.1"/>
    </source>
</evidence>
<evidence type="ECO:0000313" key="2">
    <source>
        <dbReference type="EMBL" id="KER36631.1"/>
    </source>
</evidence>
<protein>
    <submittedName>
        <fullName evidence="2">Uncharacterized protein</fullName>
    </submittedName>
</protein>
<dbReference type="Proteomes" id="UP000028135">
    <property type="component" value="Unassembled WGS sequence"/>
</dbReference>
<organism evidence="2 3">
    <name type="scientific">Sphingobium indicum F2</name>
    <dbReference type="NCBI Taxonomy" id="1450518"/>
    <lineage>
        <taxon>Bacteria</taxon>
        <taxon>Pseudomonadati</taxon>
        <taxon>Pseudomonadota</taxon>
        <taxon>Alphaproteobacteria</taxon>
        <taxon>Sphingomonadales</taxon>
        <taxon>Sphingomonadaceae</taxon>
        <taxon>Sphingobium</taxon>
    </lineage>
</organism>
<sequence length="69" mass="7912">MKRPGPFFEPASRLAKFYRRESAGFQRGNREQMLPCALIFQGMKRDGGFMPFAPFLFIAASRLFPHQSA</sequence>
<dbReference type="EMBL" id="JANF02000091">
    <property type="protein sequence ID" value="KER34889.1"/>
    <property type="molecule type" value="Genomic_DNA"/>
</dbReference>
<gene>
    <name evidence="2" type="ORF">AL00_09790</name>
    <name evidence="1" type="ORF">AL00_19425</name>
</gene>
<name>A0A8E0WSS4_9SPHN</name>
<accession>A0A8E0WSS4</accession>
<reference evidence="2 3" key="1">
    <citation type="submission" date="2014-05" db="EMBL/GenBank/DDBJ databases">
        <title>Genome Announcement of Sphingobium lucknowense F2.</title>
        <authorList>
            <person name="Lal R."/>
            <person name="Negi V."/>
            <person name="Lata P."/>
            <person name="Sangwan N."/>
            <person name="Gupta S.K."/>
            <person name="Rao D.L.N."/>
            <person name="Das S."/>
        </authorList>
    </citation>
    <scope>NUCLEOTIDE SEQUENCE [LARGE SCALE GENOMIC DNA]</scope>
    <source>
        <strain evidence="2 3">F2</strain>
    </source>
</reference>
<dbReference type="EMBL" id="JANF02000049">
    <property type="protein sequence ID" value="KER36631.1"/>
    <property type="molecule type" value="Genomic_DNA"/>
</dbReference>